<evidence type="ECO:0000313" key="3">
    <source>
        <dbReference type="Proteomes" id="UP000238825"/>
    </source>
</evidence>
<dbReference type="GO" id="GO:0003677">
    <property type="term" value="F:DNA binding"/>
    <property type="evidence" value="ECO:0007669"/>
    <property type="project" value="InterPro"/>
</dbReference>
<dbReference type="SUPFAM" id="SSF47413">
    <property type="entry name" value="lambda repressor-like DNA-binding domains"/>
    <property type="match status" value="1"/>
</dbReference>
<dbReference type="PANTHER" id="PTHR37038">
    <property type="entry name" value="TRANSCRIPTIONAL REGULATOR-RELATED"/>
    <property type="match status" value="1"/>
</dbReference>
<reference evidence="2 3" key="1">
    <citation type="submission" date="2017-03" db="EMBL/GenBank/DDBJ databases">
        <title>The whole genome sequencing and assembly of Lysinibacillus sphaericus DSM 28T strain.</title>
        <authorList>
            <person name="Lee Y.-J."/>
            <person name="Yi H."/>
            <person name="Bahn Y.-S."/>
            <person name="Kim J.F."/>
            <person name="Lee D.-W."/>
        </authorList>
    </citation>
    <scope>NUCLEOTIDE SEQUENCE [LARGE SCALE GENOMIC DNA]</scope>
    <source>
        <strain evidence="2 3">DSM 28</strain>
    </source>
</reference>
<name>A0A2S0JVT5_LYSSH</name>
<dbReference type="Pfam" id="PF21259">
    <property type="entry name" value="Rgg_C"/>
    <property type="match status" value="1"/>
</dbReference>
<dbReference type="Proteomes" id="UP000238825">
    <property type="component" value="Chromosome"/>
</dbReference>
<dbReference type="NCBIfam" id="TIGR01716">
    <property type="entry name" value="RGG_Cterm"/>
    <property type="match status" value="1"/>
</dbReference>
<evidence type="ECO:0000259" key="1">
    <source>
        <dbReference type="Pfam" id="PF21259"/>
    </source>
</evidence>
<organism evidence="2 3">
    <name type="scientific">Lysinibacillus sphaericus</name>
    <name type="common">Bacillus sphaericus</name>
    <dbReference type="NCBI Taxonomy" id="1421"/>
    <lineage>
        <taxon>Bacteria</taxon>
        <taxon>Bacillati</taxon>
        <taxon>Bacillota</taxon>
        <taxon>Bacilli</taxon>
        <taxon>Bacillales</taxon>
        <taxon>Bacillaceae</taxon>
        <taxon>Lysinibacillus</taxon>
    </lineage>
</organism>
<sequence>MNGKMYTNIYILGGFAMFGPTIEMIREGKKIKIKDLCDGIVTRAAYHRFASGQTDTSIHNLSLFMDRLHISPNEFFLIHSDYASDKVVCFLKELSRAYRVQDIQELRSLRKKLEADFTGLKNEHMTDLLNFRICRLLGQDIDGKKSSLFKYLISTEFWTHYELVLFTNSMYVFSLELIDAILIRCIQRFNKYSQTRPYGNEGFRLVVNALILAFEQKDSFYTTKWIDLLNTIQLNDSDFFEKALFKIFKGFYDITIHKDQNSISEVIKTIEFVGHIEAREHEVMFNRMLDFILEHSGLEKVHSLKT</sequence>
<dbReference type="InterPro" id="IPR011990">
    <property type="entry name" value="TPR-like_helical_dom_sf"/>
</dbReference>
<dbReference type="PANTHER" id="PTHR37038:SF12">
    <property type="entry name" value="TRANSCRIPTIONAL REGULATOR"/>
    <property type="match status" value="1"/>
</dbReference>
<dbReference type="AlphaFoldDB" id="A0A2S0JVT5"/>
<gene>
    <name evidence="2" type="ORF">LS41612_01570</name>
</gene>
<proteinExistence type="predicted"/>
<accession>A0A2S0JVT5</accession>
<feature type="domain" description="HTH-type transcriptional regulator Rgg C-terminal" evidence="1">
    <location>
        <begin position="129"/>
        <end position="274"/>
    </location>
</feature>
<protein>
    <recommendedName>
        <fullName evidence="1">HTH-type transcriptional regulator Rgg C-terminal domain-containing protein</fullName>
    </recommendedName>
</protein>
<dbReference type="Gene3D" id="1.25.40.10">
    <property type="entry name" value="Tetratricopeptide repeat domain"/>
    <property type="match status" value="1"/>
</dbReference>
<dbReference type="InterPro" id="IPR053163">
    <property type="entry name" value="HTH-type_regulator_Rgg"/>
</dbReference>
<dbReference type="EMBL" id="CP019980">
    <property type="protein sequence ID" value="AVK95074.1"/>
    <property type="molecule type" value="Genomic_DNA"/>
</dbReference>
<dbReference type="InterPro" id="IPR010982">
    <property type="entry name" value="Lambda_DNA-bd_dom_sf"/>
</dbReference>
<dbReference type="InterPro" id="IPR010057">
    <property type="entry name" value="Transcription_activator_Rgg_C"/>
</dbReference>
<evidence type="ECO:0000313" key="2">
    <source>
        <dbReference type="EMBL" id="AVK95074.1"/>
    </source>
</evidence>